<evidence type="ECO:0000259" key="1">
    <source>
        <dbReference type="Pfam" id="PF13387"/>
    </source>
</evidence>
<dbReference type="InterPro" id="IPR025178">
    <property type="entry name" value="Lnb_N"/>
</dbReference>
<evidence type="ECO:0000313" key="5">
    <source>
        <dbReference type="Proteomes" id="UP000334340"/>
    </source>
</evidence>
<protein>
    <submittedName>
        <fullName evidence="4">Uncharacterized protein</fullName>
    </submittedName>
</protein>
<dbReference type="AlphaFoldDB" id="A0A564ZH91"/>
<feature type="domain" description="DUF7840" evidence="2">
    <location>
        <begin position="450"/>
        <end position="662"/>
    </location>
</feature>
<dbReference type="EMBL" id="CABIKM010000014">
    <property type="protein sequence ID" value="VUZ84523.1"/>
    <property type="molecule type" value="Genomic_DNA"/>
</dbReference>
<sequence length="672" mass="76737">MKPLPVIRCSPKPLPDSAMNGLWPSGQSPFCFFLRTSSLSGWLIVVLVCLASLHAGAEPLTADTYLSELQAKARAHKLADDREWHLLLHYRPSLFGGFESEQDDPGFFMSSEGKTDPQAELDATLAQFFSPELVGRSQQPAQCAFIARYHWLRQKLQFGDSHMPKAVCERYDRWFADFEARSITLIFPSAFMNNPASMFGHTLLRVDQRGQTEQTRILAYTINYAADVPPDAGIAYPIRGIFGLYKGYFSTIPYYLKVQEYRDIEDRDIWEYRLNFTQQQVQRLLMHAWELGNAYFDYFFFKENCSYHLLTLLDYADPSLHLTDEFLFWTVPADTVRLIASKPGLVSEVTYRPARSNIIRRKRESLLPEDRALAYRITQDPSGLTSPAFVRLSPPRQAFLLDLASDYLRYRIDTTGEPPSEFKERNRALLTARSRLRLPSEDFMVAPFAKQPELGHRTSRISVGTGWRNHDTFEEVTVRAGYHDLLDPEVGYTPDAQIEIASVTARHYNRAGETRFERAILADVLSLSPIDSVTYAPSWKIHAGMQTITRHDCRLCRNGVLNGGIGAAVESRLLKREVLFVFAEAEGNYSRAYEERHRVGGGGTAGMLADLTTSWKFMATGTYLKYALGEKSDDIRWFVGSRYTLSQNWALRLDYNHRDHDNDALFTIQAFF</sequence>
<evidence type="ECO:0000259" key="3">
    <source>
        <dbReference type="Pfam" id="PF25225"/>
    </source>
</evidence>
<name>A0A564ZH91_9BACT</name>
<reference evidence="4 5" key="1">
    <citation type="submission" date="2019-07" db="EMBL/GenBank/DDBJ databases">
        <authorList>
            <person name="Cremers G."/>
        </authorList>
    </citation>
    <scope>NUCLEOTIDE SEQUENCE [LARGE SCALE GENOMIC DNA]</scope>
</reference>
<keyword evidence="5" id="KW-1185">Reference proteome</keyword>
<gene>
    <name evidence="4" type="ORF">MELA_00896</name>
</gene>
<organism evidence="4 5">
    <name type="scientific">Candidatus Methylomirabilis lanthanidiphila</name>
    <dbReference type="NCBI Taxonomy" id="2211376"/>
    <lineage>
        <taxon>Bacteria</taxon>
        <taxon>Candidatus Methylomirabilota</taxon>
        <taxon>Candidatus Methylomirabilia</taxon>
        <taxon>Candidatus Methylomirabilales</taxon>
        <taxon>Candidatus Methylomirabilaceae</taxon>
        <taxon>Candidatus Methylomirabilis</taxon>
    </lineage>
</organism>
<dbReference type="Pfam" id="PF25225">
    <property type="entry name" value="DUF7843"/>
    <property type="match status" value="1"/>
</dbReference>
<dbReference type="InterPro" id="IPR057165">
    <property type="entry name" value="DUF7843"/>
</dbReference>
<accession>A0A564ZH91</accession>
<feature type="domain" description="Lnb N-terminal periplasmic" evidence="1">
    <location>
        <begin position="171"/>
        <end position="341"/>
    </location>
</feature>
<dbReference type="Proteomes" id="UP000334340">
    <property type="component" value="Unassembled WGS sequence"/>
</dbReference>
<dbReference type="InterPro" id="IPR057162">
    <property type="entry name" value="DUF7840"/>
</dbReference>
<evidence type="ECO:0000313" key="4">
    <source>
        <dbReference type="EMBL" id="VUZ84523.1"/>
    </source>
</evidence>
<dbReference type="Pfam" id="PF25222">
    <property type="entry name" value="DUF7840"/>
    <property type="match status" value="1"/>
</dbReference>
<proteinExistence type="predicted"/>
<dbReference type="Pfam" id="PF13387">
    <property type="entry name" value="Lnb_N"/>
    <property type="match status" value="1"/>
</dbReference>
<evidence type="ECO:0000259" key="2">
    <source>
        <dbReference type="Pfam" id="PF25222"/>
    </source>
</evidence>
<feature type="domain" description="DUF7843" evidence="3">
    <location>
        <begin position="77"/>
        <end position="155"/>
    </location>
</feature>